<feature type="domain" description="HD" evidence="2">
    <location>
        <begin position="32"/>
        <end position="121"/>
    </location>
</feature>
<accession>H0UJK2</accession>
<evidence type="ECO:0000259" key="2">
    <source>
        <dbReference type="Pfam" id="PF01966"/>
    </source>
</evidence>
<dbReference type="AlphaFoldDB" id="H0UJK2"/>
<evidence type="ECO:0000313" key="3">
    <source>
        <dbReference type="EMBL" id="EHM12870.1"/>
    </source>
</evidence>
<evidence type="ECO:0000256" key="1">
    <source>
        <dbReference type="SAM" id="MobiDB-lite"/>
    </source>
</evidence>
<sequence length="190" mass="20752">MSLNSSSRRELPSFAQIRQLHQLHGTPQRVRRHERAVALTALRLGRALVRNGRAVDLSLLVTAALTHDLRRTDGMGHDQTGARALREAGFPAPAKLVARHFELGRSPSVEAKLLYLADKMTSDHSLCTIDERERAMLAKIPPAAAQACRARLDAARAVADEFLRLTGKDAGEAAGRPSKRVRSKPSVGRS</sequence>
<dbReference type="EMBL" id="CM001376">
    <property type="protein sequence ID" value="EHM12870.1"/>
    <property type="molecule type" value="Genomic_DNA"/>
</dbReference>
<dbReference type="HOGENOM" id="CLU_1426257_0_0_0"/>
<dbReference type="InterPro" id="IPR006674">
    <property type="entry name" value="HD_domain"/>
</dbReference>
<dbReference type="STRING" id="885272.JonanDRAFT_0462"/>
<proteinExistence type="predicted"/>
<dbReference type="eggNOG" id="COG1418">
    <property type="taxonomic scope" value="Bacteria"/>
</dbReference>
<organism evidence="3 4">
    <name type="scientific">Jonquetella anthropi DSM 22815</name>
    <dbReference type="NCBI Taxonomy" id="885272"/>
    <lineage>
        <taxon>Bacteria</taxon>
        <taxon>Thermotogati</taxon>
        <taxon>Synergistota</taxon>
        <taxon>Synergistia</taxon>
        <taxon>Synergistales</taxon>
        <taxon>Dethiosulfovibrionaceae</taxon>
        <taxon>Jonquetella</taxon>
    </lineage>
</organism>
<evidence type="ECO:0000313" key="4">
    <source>
        <dbReference type="Proteomes" id="UP000003806"/>
    </source>
</evidence>
<dbReference type="RefSeq" id="WP_008522616.1">
    <property type="nucleotide sequence ID" value="NZ_CM001376.1"/>
</dbReference>
<keyword evidence="4" id="KW-1185">Reference proteome</keyword>
<dbReference type="Gene3D" id="1.10.3210.10">
    <property type="entry name" value="Hypothetical protein af1432"/>
    <property type="match status" value="1"/>
</dbReference>
<name>H0UJK2_9BACT</name>
<dbReference type="Proteomes" id="UP000003806">
    <property type="component" value="Chromosome"/>
</dbReference>
<feature type="region of interest" description="Disordered" evidence="1">
    <location>
        <begin position="168"/>
        <end position="190"/>
    </location>
</feature>
<dbReference type="OrthoDB" id="285216at2"/>
<protein>
    <submittedName>
        <fullName evidence="3">HD domain-containing protein</fullName>
    </submittedName>
</protein>
<reference evidence="3 4" key="1">
    <citation type="submission" date="2011-11" db="EMBL/GenBank/DDBJ databases">
        <title>The Noncontiguous Finished genome of Jonquetella anthropi DSM 22815.</title>
        <authorList>
            <consortium name="US DOE Joint Genome Institute (JGI-PGF)"/>
            <person name="Lucas S."/>
            <person name="Copeland A."/>
            <person name="Lapidus A."/>
            <person name="Glavina del Rio T."/>
            <person name="Dalin E."/>
            <person name="Tice H."/>
            <person name="Bruce D."/>
            <person name="Goodwin L."/>
            <person name="Pitluck S."/>
            <person name="Peters L."/>
            <person name="Mikhailova N."/>
            <person name="Held B."/>
            <person name="Kyrpides N."/>
            <person name="Mavromatis K."/>
            <person name="Ivanova N."/>
            <person name="Markowitz V."/>
            <person name="Cheng J.-F."/>
            <person name="Hugenholtz P."/>
            <person name="Woyke T."/>
            <person name="Wu D."/>
            <person name="Gronow S."/>
            <person name="Wellnitz S."/>
            <person name="Brambilla E."/>
            <person name="Klenk H.-P."/>
            <person name="Eisen J.A."/>
        </authorList>
    </citation>
    <scope>NUCLEOTIDE SEQUENCE [LARGE SCALE GENOMIC DNA]</scope>
    <source>
        <strain evidence="3 4">DSM 22815</strain>
    </source>
</reference>
<dbReference type="Pfam" id="PF01966">
    <property type="entry name" value="HD"/>
    <property type="match status" value="1"/>
</dbReference>
<dbReference type="SUPFAM" id="SSF109604">
    <property type="entry name" value="HD-domain/PDEase-like"/>
    <property type="match status" value="1"/>
</dbReference>
<gene>
    <name evidence="3" type="ORF">JonanDRAFT_0462</name>
</gene>